<evidence type="ECO:0000256" key="2">
    <source>
        <dbReference type="ARBA" id="ARBA00022741"/>
    </source>
</evidence>
<dbReference type="GO" id="GO:0000166">
    <property type="term" value="F:nucleotide binding"/>
    <property type="evidence" value="ECO:0007669"/>
    <property type="project" value="UniProtKB-KW"/>
</dbReference>
<keyword evidence="2" id="KW-0547">Nucleotide-binding</keyword>
<reference evidence="5 6" key="1">
    <citation type="submission" date="2023-12" db="EMBL/GenBank/DDBJ databases">
        <title>A high-quality genome assembly for Dillenia turbinata (Dilleniales).</title>
        <authorList>
            <person name="Chanderbali A."/>
        </authorList>
    </citation>
    <scope>NUCLEOTIDE SEQUENCE [LARGE SCALE GENOMIC DNA]</scope>
    <source>
        <strain evidence="5">LSX21</strain>
        <tissue evidence="5">Leaf</tissue>
    </source>
</reference>
<sequence length="201" mass="22299">MVAKRIYACRVHVALKEPLAGTSGVFGDMGVLFDKLANPVLEKLGAIWGLKENFKKLRDSLLMVHATLEDAETWQVTDRAVRLWLLKLRDAAFGAEDLLDQFEAKAALMDSGLSDPKFAIDASEMIKTLDLLETTALEGLYLRSRDDVVHELKSRTACPQLAVTSKDNRIDEPPHLVEFDADLGRKSSPRAICGLDVQFVC</sequence>
<dbReference type="AlphaFoldDB" id="A0AAN8WA10"/>
<evidence type="ECO:0000256" key="1">
    <source>
        <dbReference type="ARBA" id="ARBA00022737"/>
    </source>
</evidence>
<dbReference type="Pfam" id="PF18052">
    <property type="entry name" value="Rx_N"/>
    <property type="match status" value="1"/>
</dbReference>
<gene>
    <name evidence="5" type="ORF">RJ641_013433</name>
</gene>
<evidence type="ECO:0000313" key="5">
    <source>
        <dbReference type="EMBL" id="KAK6945889.1"/>
    </source>
</evidence>
<keyword evidence="3" id="KW-0611">Plant defense</keyword>
<dbReference type="GO" id="GO:0006952">
    <property type="term" value="P:defense response"/>
    <property type="evidence" value="ECO:0007669"/>
    <property type="project" value="UniProtKB-KW"/>
</dbReference>
<feature type="domain" description="Disease resistance N-terminal" evidence="4">
    <location>
        <begin position="29"/>
        <end position="110"/>
    </location>
</feature>
<name>A0AAN8WA10_9MAGN</name>
<evidence type="ECO:0000256" key="3">
    <source>
        <dbReference type="ARBA" id="ARBA00022821"/>
    </source>
</evidence>
<keyword evidence="1" id="KW-0677">Repeat</keyword>
<dbReference type="EMBL" id="JBAMMX010000002">
    <property type="protein sequence ID" value="KAK6945889.1"/>
    <property type="molecule type" value="Genomic_DNA"/>
</dbReference>
<protein>
    <submittedName>
        <fullName evidence="5">Rx, N-terminal</fullName>
    </submittedName>
</protein>
<keyword evidence="6" id="KW-1185">Reference proteome</keyword>
<dbReference type="Gene3D" id="1.20.5.4130">
    <property type="match status" value="1"/>
</dbReference>
<proteinExistence type="predicted"/>
<comment type="caution">
    <text evidence="5">The sequence shown here is derived from an EMBL/GenBank/DDBJ whole genome shotgun (WGS) entry which is preliminary data.</text>
</comment>
<evidence type="ECO:0000259" key="4">
    <source>
        <dbReference type="Pfam" id="PF18052"/>
    </source>
</evidence>
<organism evidence="5 6">
    <name type="scientific">Dillenia turbinata</name>
    <dbReference type="NCBI Taxonomy" id="194707"/>
    <lineage>
        <taxon>Eukaryota</taxon>
        <taxon>Viridiplantae</taxon>
        <taxon>Streptophyta</taxon>
        <taxon>Embryophyta</taxon>
        <taxon>Tracheophyta</taxon>
        <taxon>Spermatophyta</taxon>
        <taxon>Magnoliopsida</taxon>
        <taxon>eudicotyledons</taxon>
        <taxon>Gunneridae</taxon>
        <taxon>Pentapetalae</taxon>
        <taxon>Dilleniales</taxon>
        <taxon>Dilleniaceae</taxon>
        <taxon>Dillenia</taxon>
    </lineage>
</organism>
<dbReference type="InterPro" id="IPR041118">
    <property type="entry name" value="Rx_N"/>
</dbReference>
<accession>A0AAN8WA10</accession>
<evidence type="ECO:0000313" key="6">
    <source>
        <dbReference type="Proteomes" id="UP001370490"/>
    </source>
</evidence>
<dbReference type="Proteomes" id="UP001370490">
    <property type="component" value="Unassembled WGS sequence"/>
</dbReference>